<comment type="caution">
    <text evidence="13">The sequence shown here is derived from an EMBL/GenBank/DDBJ whole genome shotgun (WGS) entry which is preliminary data.</text>
</comment>
<dbReference type="PANTHER" id="PTHR42837:SF2">
    <property type="entry name" value="MEMBRANE METALLOPROTEASE ARASP2, CHLOROPLASTIC-RELATED"/>
    <property type="match status" value="1"/>
</dbReference>
<dbReference type="InterPro" id="IPR008915">
    <property type="entry name" value="Peptidase_M50"/>
</dbReference>
<dbReference type="GO" id="GO:0016020">
    <property type="term" value="C:membrane"/>
    <property type="evidence" value="ECO:0007669"/>
    <property type="project" value="UniProtKB-SubCell"/>
</dbReference>
<evidence type="ECO:0000313" key="14">
    <source>
        <dbReference type="Proteomes" id="UP000555728"/>
    </source>
</evidence>
<dbReference type="Pfam" id="PF02163">
    <property type="entry name" value="Peptidase_M50"/>
    <property type="match status" value="1"/>
</dbReference>
<evidence type="ECO:0000256" key="10">
    <source>
        <dbReference type="ARBA" id="ARBA00023136"/>
    </source>
</evidence>
<evidence type="ECO:0000256" key="4">
    <source>
        <dbReference type="ARBA" id="ARBA00022670"/>
    </source>
</evidence>
<dbReference type="InterPro" id="IPR004387">
    <property type="entry name" value="Pept_M50_Zn"/>
</dbReference>
<dbReference type="AlphaFoldDB" id="A0A7W6RZT2"/>
<dbReference type="SUPFAM" id="SSF50156">
    <property type="entry name" value="PDZ domain-like"/>
    <property type="match status" value="1"/>
</dbReference>
<feature type="transmembrane region" description="Helical" evidence="11">
    <location>
        <begin position="336"/>
        <end position="354"/>
    </location>
</feature>
<evidence type="ECO:0000256" key="7">
    <source>
        <dbReference type="ARBA" id="ARBA00022833"/>
    </source>
</evidence>
<evidence type="ECO:0000256" key="2">
    <source>
        <dbReference type="ARBA" id="ARBA00004141"/>
    </source>
</evidence>
<dbReference type="CDD" id="cd23081">
    <property type="entry name" value="cpPDZ_EcRseP-like"/>
    <property type="match status" value="1"/>
</dbReference>
<evidence type="ECO:0000256" key="11">
    <source>
        <dbReference type="RuleBase" id="RU362031"/>
    </source>
</evidence>
<evidence type="ECO:0000256" key="6">
    <source>
        <dbReference type="ARBA" id="ARBA00022801"/>
    </source>
</evidence>
<dbReference type="EC" id="3.4.24.-" evidence="11"/>
<dbReference type="InterPro" id="IPR036034">
    <property type="entry name" value="PDZ_sf"/>
</dbReference>
<evidence type="ECO:0000256" key="1">
    <source>
        <dbReference type="ARBA" id="ARBA00001947"/>
    </source>
</evidence>
<dbReference type="RefSeq" id="WP_343056297.1">
    <property type="nucleotide sequence ID" value="NZ_JACIGI010000008.1"/>
</dbReference>
<proteinExistence type="inferred from homology"/>
<keyword evidence="4 13" id="KW-0645">Protease</keyword>
<organism evidence="13 14">
    <name type="scientific">Roseospira goensis</name>
    <dbReference type="NCBI Taxonomy" id="391922"/>
    <lineage>
        <taxon>Bacteria</taxon>
        <taxon>Pseudomonadati</taxon>
        <taxon>Pseudomonadota</taxon>
        <taxon>Alphaproteobacteria</taxon>
        <taxon>Rhodospirillales</taxon>
        <taxon>Rhodospirillaceae</taxon>
        <taxon>Roseospira</taxon>
    </lineage>
</organism>
<dbReference type="Gene3D" id="2.30.42.10">
    <property type="match status" value="1"/>
</dbReference>
<sequence length="363" mass="38643">MLTVIAFLVVLTIVVFVHEMGHFLVARWNKVRVDVFSIGFGPELVGFNDRHGTRWKFAAIPLGGYVKFFGDSDASSATADGQDMTPAEKAVSFHHKSVWQRIAIVFAGPAANLVFAIAVFAAVYGAIGQAVTPPVVASVQPDSAAAEAGLEPGDRIVAVDGEPVQRFEDLQHRIPLTNGATLTLTVERGAETLTLTATPRIQEVEDALGEVRRQAVLGITASASEQDIVQLGPIEAVGTAFGQAYQLVEATVVTVGQMISGERGTEDLGGPVRIAQMSGQVAELGVISLLLFTAFLSVNLGLINLLPIPVLDGGHLVFYAIEAVRGEPLGERAQEYGFRLGLAFIVGLMVFVTWNDLVRLING</sequence>
<reference evidence="13 14" key="1">
    <citation type="submission" date="2020-08" db="EMBL/GenBank/DDBJ databases">
        <title>Genome sequencing of Purple Non-Sulfur Bacteria from various extreme environments.</title>
        <authorList>
            <person name="Mayer M."/>
        </authorList>
    </citation>
    <scope>NUCLEOTIDE SEQUENCE [LARGE SCALE GENOMIC DNA]</scope>
    <source>
        <strain evidence="13 14">JA135</strain>
    </source>
</reference>
<dbReference type="Proteomes" id="UP000555728">
    <property type="component" value="Unassembled WGS sequence"/>
</dbReference>
<comment type="subcellular location">
    <subcellularLocation>
        <location evidence="2">Membrane</location>
        <topology evidence="2">Multi-pass membrane protein</topology>
    </subcellularLocation>
</comment>
<keyword evidence="8 11" id="KW-1133">Transmembrane helix</keyword>
<dbReference type="CDD" id="cd06163">
    <property type="entry name" value="S2P-M50_PDZ_RseP-like"/>
    <property type="match status" value="1"/>
</dbReference>
<dbReference type="InterPro" id="IPR001478">
    <property type="entry name" value="PDZ"/>
</dbReference>
<evidence type="ECO:0000259" key="12">
    <source>
        <dbReference type="PROSITE" id="PS50106"/>
    </source>
</evidence>
<keyword evidence="9 11" id="KW-0482">Metalloprotease</keyword>
<keyword evidence="7 11" id="KW-0862">Zinc</keyword>
<feature type="transmembrane region" description="Helical" evidence="11">
    <location>
        <begin position="281"/>
        <end position="300"/>
    </location>
</feature>
<keyword evidence="11" id="KW-0479">Metal-binding</keyword>
<keyword evidence="10 11" id="KW-0472">Membrane</keyword>
<evidence type="ECO:0000256" key="3">
    <source>
        <dbReference type="ARBA" id="ARBA00007931"/>
    </source>
</evidence>
<name>A0A7W6RZT2_9PROT</name>
<evidence type="ECO:0000256" key="9">
    <source>
        <dbReference type="ARBA" id="ARBA00023049"/>
    </source>
</evidence>
<gene>
    <name evidence="13" type="ORF">GGD88_001316</name>
</gene>
<comment type="cofactor">
    <cofactor evidence="1 11">
        <name>Zn(2+)</name>
        <dbReference type="ChEBI" id="CHEBI:29105"/>
    </cofactor>
</comment>
<dbReference type="SMART" id="SM00228">
    <property type="entry name" value="PDZ"/>
    <property type="match status" value="1"/>
</dbReference>
<dbReference type="InterPro" id="IPR041489">
    <property type="entry name" value="PDZ_6"/>
</dbReference>
<keyword evidence="5 11" id="KW-0812">Transmembrane</keyword>
<dbReference type="GO" id="GO:0004222">
    <property type="term" value="F:metalloendopeptidase activity"/>
    <property type="evidence" value="ECO:0007669"/>
    <property type="project" value="InterPro"/>
</dbReference>
<keyword evidence="6 11" id="KW-0378">Hydrolase</keyword>
<dbReference type="PROSITE" id="PS50106">
    <property type="entry name" value="PDZ"/>
    <property type="match status" value="1"/>
</dbReference>
<evidence type="ECO:0000256" key="8">
    <source>
        <dbReference type="ARBA" id="ARBA00022989"/>
    </source>
</evidence>
<evidence type="ECO:0000313" key="13">
    <source>
        <dbReference type="EMBL" id="MBB4285597.1"/>
    </source>
</evidence>
<accession>A0A7W6RZT2</accession>
<dbReference type="PANTHER" id="PTHR42837">
    <property type="entry name" value="REGULATOR OF SIGMA-E PROTEASE RSEP"/>
    <property type="match status" value="1"/>
</dbReference>
<keyword evidence="14" id="KW-1185">Reference proteome</keyword>
<evidence type="ECO:0000256" key="5">
    <source>
        <dbReference type="ARBA" id="ARBA00022692"/>
    </source>
</evidence>
<dbReference type="NCBIfam" id="TIGR00054">
    <property type="entry name" value="RIP metalloprotease RseP"/>
    <property type="match status" value="1"/>
</dbReference>
<dbReference type="GO" id="GO:0046872">
    <property type="term" value="F:metal ion binding"/>
    <property type="evidence" value="ECO:0007669"/>
    <property type="project" value="UniProtKB-KW"/>
</dbReference>
<dbReference type="Pfam" id="PF17820">
    <property type="entry name" value="PDZ_6"/>
    <property type="match status" value="1"/>
</dbReference>
<comment type="similarity">
    <text evidence="3 11">Belongs to the peptidase M50B family.</text>
</comment>
<feature type="transmembrane region" description="Helical" evidence="11">
    <location>
        <begin position="102"/>
        <end position="124"/>
    </location>
</feature>
<dbReference type="EMBL" id="JACIGI010000008">
    <property type="protein sequence ID" value="MBB4285597.1"/>
    <property type="molecule type" value="Genomic_DNA"/>
</dbReference>
<feature type="domain" description="PDZ" evidence="12">
    <location>
        <begin position="116"/>
        <end position="172"/>
    </location>
</feature>
<protein>
    <recommendedName>
        <fullName evidence="11">Zinc metalloprotease</fullName>
        <ecNumber evidence="11">3.4.24.-</ecNumber>
    </recommendedName>
</protein>
<dbReference type="GO" id="GO:0006508">
    <property type="term" value="P:proteolysis"/>
    <property type="evidence" value="ECO:0007669"/>
    <property type="project" value="UniProtKB-KW"/>
</dbReference>